<dbReference type="InterPro" id="IPR016181">
    <property type="entry name" value="Acyl_CoA_acyltransferase"/>
</dbReference>
<organism evidence="2 3">
    <name type="scientific">Pseudoalteromonas luteoviolacea H33</name>
    <dbReference type="NCBI Taxonomy" id="1365251"/>
    <lineage>
        <taxon>Bacteria</taxon>
        <taxon>Pseudomonadati</taxon>
        <taxon>Pseudomonadota</taxon>
        <taxon>Gammaproteobacteria</taxon>
        <taxon>Alteromonadales</taxon>
        <taxon>Pseudoalteromonadaceae</taxon>
        <taxon>Pseudoalteromonas</taxon>
    </lineage>
</organism>
<dbReference type="CDD" id="cd04301">
    <property type="entry name" value="NAT_SF"/>
    <property type="match status" value="1"/>
</dbReference>
<proteinExistence type="predicted"/>
<dbReference type="InterPro" id="IPR052564">
    <property type="entry name" value="N-acetyltrans/Recomb-assoc"/>
</dbReference>
<dbReference type="EMBL" id="AUXZ01000070">
    <property type="protein sequence ID" value="KZN50942.1"/>
    <property type="molecule type" value="Genomic_DNA"/>
</dbReference>
<gene>
    <name evidence="2" type="ORF">N476_14970</name>
</gene>
<dbReference type="GO" id="GO:0016747">
    <property type="term" value="F:acyltransferase activity, transferring groups other than amino-acyl groups"/>
    <property type="evidence" value="ECO:0007669"/>
    <property type="project" value="InterPro"/>
</dbReference>
<name>A0A167EM07_9GAMM</name>
<dbReference type="PANTHER" id="PTHR43451:SF1">
    <property type="entry name" value="ACETYLTRANSFERASE"/>
    <property type="match status" value="1"/>
</dbReference>
<dbReference type="InterPro" id="IPR000182">
    <property type="entry name" value="GNAT_dom"/>
</dbReference>
<reference evidence="2 3" key="1">
    <citation type="submission" date="2013-07" db="EMBL/GenBank/DDBJ databases">
        <title>Comparative Genomic and Metabolomic Analysis of Twelve Strains of Pseudoalteromonas luteoviolacea.</title>
        <authorList>
            <person name="Vynne N.G."/>
            <person name="Mansson M."/>
            <person name="Gram L."/>
        </authorList>
    </citation>
    <scope>NUCLEOTIDE SEQUENCE [LARGE SCALE GENOMIC DNA]</scope>
    <source>
        <strain evidence="2 3">H33</strain>
    </source>
</reference>
<comment type="caution">
    <text evidence="2">The sequence shown here is derived from an EMBL/GenBank/DDBJ whole genome shotgun (WGS) entry which is preliminary data.</text>
</comment>
<evidence type="ECO:0000313" key="3">
    <source>
        <dbReference type="Proteomes" id="UP000076503"/>
    </source>
</evidence>
<dbReference type="OrthoDB" id="9789605at2"/>
<dbReference type="PROSITE" id="PS51186">
    <property type="entry name" value="GNAT"/>
    <property type="match status" value="1"/>
</dbReference>
<dbReference type="Gene3D" id="3.40.630.30">
    <property type="match status" value="1"/>
</dbReference>
<feature type="domain" description="N-acetyltransferase" evidence="1">
    <location>
        <begin position="1"/>
        <end position="148"/>
    </location>
</feature>
<evidence type="ECO:0000313" key="2">
    <source>
        <dbReference type="EMBL" id="KZN50942.1"/>
    </source>
</evidence>
<evidence type="ECO:0000259" key="1">
    <source>
        <dbReference type="PROSITE" id="PS51186"/>
    </source>
</evidence>
<dbReference type="RefSeq" id="WP_063361710.1">
    <property type="nucleotide sequence ID" value="NZ_AUXZ01000070.1"/>
</dbReference>
<dbReference type="AlphaFoldDB" id="A0A167EM07"/>
<dbReference type="SUPFAM" id="SSF55729">
    <property type="entry name" value="Acyl-CoA N-acyltransferases (Nat)"/>
    <property type="match status" value="1"/>
</dbReference>
<protein>
    <recommendedName>
        <fullName evidence="1">N-acetyltransferase domain-containing protein</fullName>
    </recommendedName>
</protein>
<accession>A0A167EM07</accession>
<dbReference type="PATRIC" id="fig|1365251.3.peg.2214"/>
<dbReference type="Proteomes" id="UP000076503">
    <property type="component" value="Unassembled WGS sequence"/>
</dbReference>
<dbReference type="PANTHER" id="PTHR43451">
    <property type="entry name" value="ACETYLTRANSFERASE (GNAT) FAMILY PROTEIN"/>
    <property type="match status" value="1"/>
</dbReference>
<dbReference type="Pfam" id="PF13673">
    <property type="entry name" value="Acetyltransf_10"/>
    <property type="match status" value="1"/>
</dbReference>
<sequence length="151" mass="16533">MQIRALKNGDLQSISKLVADVSNMDILPHFCRQGQDEFISRVIPDLEATMNPALFKSIVATELGQIIGFGAIREKNYITHVFVSKNAQGKGVGKALVSNLVSFADGKQVSLRASINARSFYEGLGFSATEPEGRFNGIRFIPMSMPLDKVK</sequence>